<organism evidence="1 2">
    <name type="scientific">Flammeovirga kamogawensis</name>
    <dbReference type="NCBI Taxonomy" id="373891"/>
    <lineage>
        <taxon>Bacteria</taxon>
        <taxon>Pseudomonadati</taxon>
        <taxon>Bacteroidota</taxon>
        <taxon>Cytophagia</taxon>
        <taxon>Cytophagales</taxon>
        <taxon>Flammeovirgaceae</taxon>
        <taxon>Flammeovirga</taxon>
    </lineage>
</organism>
<accession>A0ABX8GQC9</accession>
<gene>
    <name evidence="1" type="ORF">KM029_09530</name>
</gene>
<evidence type="ECO:0000313" key="2">
    <source>
        <dbReference type="Proteomes" id="UP000682802"/>
    </source>
</evidence>
<evidence type="ECO:0000313" key="1">
    <source>
        <dbReference type="EMBL" id="QWG05624.1"/>
    </source>
</evidence>
<proteinExistence type="predicted"/>
<keyword evidence="2" id="KW-1185">Reference proteome</keyword>
<sequence>MKLFTTQSTLLKNGIIRLEDVSKDDGGSIMDIFLEEKNINKIFNEGVNGLIWKYGKNTKTGEFAIRIQSAVWTKLAKSFGVKAKYLAIDSGKKEKITPLKEYLKKGNAVLLSVFSSKSNKGHIVRLQEINDEGIIVDDPYGDVSERLEVREKDGSGYLKKGVDQYDTRNNHDKSSDDFQPKIGEDNLWKWDQLKKTKIKYAFIYSK</sequence>
<evidence type="ECO:0008006" key="3">
    <source>
        <dbReference type="Google" id="ProtNLM"/>
    </source>
</evidence>
<dbReference type="Proteomes" id="UP000682802">
    <property type="component" value="Chromosome 1"/>
</dbReference>
<reference evidence="1 2" key="1">
    <citation type="submission" date="2021-05" db="EMBL/GenBank/DDBJ databases">
        <title>Comparative genomic studies on the polysaccharide-degrading batcterial strains of the Flammeovirga genus.</title>
        <authorList>
            <person name="Zewei F."/>
            <person name="Zheng Z."/>
            <person name="Yu L."/>
            <person name="Ruyue G."/>
            <person name="Yanhong M."/>
            <person name="Yuanyuan C."/>
            <person name="Jingyan G."/>
            <person name="Wenjun H."/>
        </authorList>
    </citation>
    <scope>NUCLEOTIDE SEQUENCE [LARGE SCALE GENOMIC DNA]</scope>
    <source>
        <strain evidence="1 2">YS10</strain>
    </source>
</reference>
<protein>
    <recommendedName>
        <fullName evidence="3">Peptidase C39-like domain-containing protein</fullName>
    </recommendedName>
</protein>
<name>A0ABX8GQC9_9BACT</name>
<dbReference type="EMBL" id="CP076128">
    <property type="protein sequence ID" value="QWG05624.1"/>
    <property type="molecule type" value="Genomic_DNA"/>
</dbReference>
<dbReference type="RefSeq" id="WP_144073071.1">
    <property type="nucleotide sequence ID" value="NZ_CP076128.1"/>
</dbReference>